<evidence type="ECO:0000313" key="3">
    <source>
        <dbReference type="EMBL" id="PIS07594.1"/>
    </source>
</evidence>
<keyword evidence="2" id="KW-1133">Transmembrane helix</keyword>
<dbReference type="EMBL" id="PEZW01000018">
    <property type="protein sequence ID" value="PIS07594.1"/>
    <property type="molecule type" value="Genomic_DNA"/>
</dbReference>
<evidence type="ECO:0000256" key="2">
    <source>
        <dbReference type="SAM" id="Phobius"/>
    </source>
</evidence>
<protein>
    <recommendedName>
        <fullName evidence="5">DUF1003 domain-containing protein</fullName>
    </recommendedName>
</protein>
<feature type="coiled-coil region" evidence="1">
    <location>
        <begin position="76"/>
        <end position="150"/>
    </location>
</feature>
<evidence type="ECO:0008006" key="5">
    <source>
        <dbReference type="Google" id="ProtNLM"/>
    </source>
</evidence>
<dbReference type="SUPFAM" id="SSF57997">
    <property type="entry name" value="Tropomyosin"/>
    <property type="match status" value="1"/>
</dbReference>
<organism evidence="3 4">
    <name type="scientific">Candidatus Berkelbacteria bacterium CG10_big_fil_rev_8_21_14_0_10_43_13</name>
    <dbReference type="NCBI Taxonomy" id="1974514"/>
    <lineage>
        <taxon>Bacteria</taxon>
        <taxon>Candidatus Berkelbacteria</taxon>
    </lineage>
</organism>
<evidence type="ECO:0000313" key="4">
    <source>
        <dbReference type="Proteomes" id="UP000231382"/>
    </source>
</evidence>
<gene>
    <name evidence="3" type="ORF">COT78_02760</name>
</gene>
<keyword evidence="2" id="KW-0472">Membrane</keyword>
<dbReference type="Gene3D" id="1.20.5.340">
    <property type="match status" value="1"/>
</dbReference>
<sequence length="155" mass="17699">MTKKKKIKKITLDTISDATVVWVGTTQSIIVHTILFALFFAAHWIFGLTYDLILLILTTVVSLEAIYLAIFIQRSVNQQADRLDDFEESLDDVEESLDDVEENLDDVEESIDAVEGHLASDHEKTEIDRHKKLDKTLDQIIDELKNLKAKIDDLD</sequence>
<name>A0A2H0W6G3_9BACT</name>
<feature type="transmembrane region" description="Helical" evidence="2">
    <location>
        <begin position="20"/>
        <end position="46"/>
    </location>
</feature>
<dbReference type="AlphaFoldDB" id="A0A2H0W6G3"/>
<evidence type="ECO:0000256" key="1">
    <source>
        <dbReference type="SAM" id="Coils"/>
    </source>
</evidence>
<keyword evidence="1" id="KW-0175">Coiled coil</keyword>
<keyword evidence="2" id="KW-0812">Transmembrane</keyword>
<feature type="transmembrane region" description="Helical" evidence="2">
    <location>
        <begin position="52"/>
        <end position="72"/>
    </location>
</feature>
<proteinExistence type="predicted"/>
<reference evidence="4" key="1">
    <citation type="submission" date="2017-09" db="EMBL/GenBank/DDBJ databases">
        <title>Depth-based differentiation of microbial function through sediment-hosted aquifers and enrichment of novel symbionts in the deep terrestrial subsurface.</title>
        <authorList>
            <person name="Probst A.J."/>
            <person name="Ladd B."/>
            <person name="Jarett J.K."/>
            <person name="Geller-Mcgrath D.E."/>
            <person name="Sieber C.M.K."/>
            <person name="Emerson J.B."/>
            <person name="Anantharaman K."/>
            <person name="Thomas B.C."/>
            <person name="Malmstrom R."/>
            <person name="Stieglmeier M."/>
            <person name="Klingl A."/>
            <person name="Woyke T."/>
            <person name="Ryan C.M."/>
            <person name="Banfield J.F."/>
        </authorList>
    </citation>
    <scope>NUCLEOTIDE SEQUENCE [LARGE SCALE GENOMIC DNA]</scope>
</reference>
<dbReference type="Proteomes" id="UP000231382">
    <property type="component" value="Unassembled WGS sequence"/>
</dbReference>
<comment type="caution">
    <text evidence="3">The sequence shown here is derived from an EMBL/GenBank/DDBJ whole genome shotgun (WGS) entry which is preliminary data.</text>
</comment>
<accession>A0A2H0W6G3</accession>